<feature type="region of interest" description="Disordered" evidence="1">
    <location>
        <begin position="45"/>
        <end position="170"/>
    </location>
</feature>
<feature type="domain" description="SPOR" evidence="3">
    <location>
        <begin position="170"/>
        <end position="236"/>
    </location>
</feature>
<dbReference type="GO" id="GO:0042834">
    <property type="term" value="F:peptidoglycan binding"/>
    <property type="evidence" value="ECO:0007669"/>
    <property type="project" value="InterPro"/>
</dbReference>
<dbReference type="EMBL" id="AP013066">
    <property type="protein sequence ID" value="BAN35625.1"/>
    <property type="molecule type" value="Genomic_DNA"/>
</dbReference>
<name>S6AAC6_SULDS</name>
<evidence type="ECO:0000313" key="4">
    <source>
        <dbReference type="EMBL" id="BAN35625.1"/>
    </source>
</evidence>
<protein>
    <recommendedName>
        <fullName evidence="3">SPOR domain-containing protein</fullName>
    </recommendedName>
</protein>
<dbReference type="OrthoDB" id="5298834at2"/>
<dbReference type="InterPro" id="IPR036680">
    <property type="entry name" value="SPOR-like_sf"/>
</dbReference>
<feature type="compositionally biased region" description="Low complexity" evidence="1">
    <location>
        <begin position="128"/>
        <end position="144"/>
    </location>
</feature>
<dbReference type="Gene3D" id="3.30.70.1070">
    <property type="entry name" value="Sporulation related repeat"/>
    <property type="match status" value="1"/>
</dbReference>
<feature type="compositionally biased region" description="Polar residues" evidence="1">
    <location>
        <begin position="148"/>
        <end position="167"/>
    </location>
</feature>
<dbReference type="RefSeq" id="WP_023506921.1">
    <property type="nucleotide sequence ID" value="NC_022357.1"/>
</dbReference>
<keyword evidence="2" id="KW-0812">Transmembrane</keyword>
<evidence type="ECO:0000256" key="2">
    <source>
        <dbReference type="SAM" id="Phobius"/>
    </source>
</evidence>
<sequence length="238" mass="25038">MPEQPSLDEQNEIKKRAIRRVIVASVLVAAAIAALTVLTRYKSETPVTRTTTQGTALPPVAQLEPAAPAPEEMAAPPTTTPEQEVQPATPPPPPEVVNAPTPASSAETAPKSARPTPVRPGAEAEVSARPAPAKPAATQPQTVARTPQEMQPAQPAKTTSEKITSPTEHAPKGYTVQLGVFSNPTNALQLQEKLAQHGIKSYTETKLNVGPFQNKAEADQALAKIRSMGVSAVVVPIR</sequence>
<keyword evidence="5" id="KW-1185">Reference proteome</keyword>
<dbReference type="KEGG" id="sdr:SCD_n01814"/>
<reference evidence="4 5" key="1">
    <citation type="journal article" date="2012" name="Appl. Environ. Microbiol.">
        <title>Draft genome sequence of a psychrotolerant sulfur-oxidizing bacterium, Sulfuricella denitrificans skB26, and proteomic insights into cold adaptation.</title>
        <authorList>
            <person name="Watanabe T."/>
            <person name="Kojima H."/>
            <person name="Fukui M."/>
        </authorList>
    </citation>
    <scope>NUCLEOTIDE SEQUENCE [LARGE SCALE GENOMIC DNA]</scope>
    <source>
        <strain evidence="5">skB26</strain>
    </source>
</reference>
<feature type="compositionally biased region" description="Low complexity" evidence="1">
    <location>
        <begin position="56"/>
        <end position="87"/>
    </location>
</feature>
<evidence type="ECO:0000259" key="3">
    <source>
        <dbReference type="Pfam" id="PF05036"/>
    </source>
</evidence>
<proteinExistence type="predicted"/>
<feature type="transmembrane region" description="Helical" evidence="2">
    <location>
        <begin position="21"/>
        <end position="41"/>
    </location>
</feature>
<feature type="compositionally biased region" description="Low complexity" evidence="1">
    <location>
        <begin position="96"/>
        <end position="113"/>
    </location>
</feature>
<dbReference type="InterPro" id="IPR007730">
    <property type="entry name" value="SPOR-like_dom"/>
</dbReference>
<organism evidence="4 5">
    <name type="scientific">Sulfuricella denitrificans (strain DSM 22764 / NBRC 105220 / skB26)</name>
    <dbReference type="NCBI Taxonomy" id="1163617"/>
    <lineage>
        <taxon>Bacteria</taxon>
        <taxon>Pseudomonadati</taxon>
        <taxon>Pseudomonadota</taxon>
        <taxon>Betaproteobacteria</taxon>
        <taxon>Nitrosomonadales</taxon>
        <taxon>Sulfuricellaceae</taxon>
        <taxon>Sulfuricella</taxon>
    </lineage>
</organism>
<evidence type="ECO:0000256" key="1">
    <source>
        <dbReference type="SAM" id="MobiDB-lite"/>
    </source>
</evidence>
<accession>S6AAC6</accession>
<dbReference type="eggNOG" id="COG3147">
    <property type="taxonomic scope" value="Bacteria"/>
</dbReference>
<evidence type="ECO:0000313" key="5">
    <source>
        <dbReference type="Proteomes" id="UP000015559"/>
    </source>
</evidence>
<gene>
    <name evidence="4" type="ORF">SCD_n01814</name>
</gene>
<dbReference type="AlphaFoldDB" id="S6AAC6"/>
<keyword evidence="2" id="KW-1133">Transmembrane helix</keyword>
<dbReference type="Pfam" id="PF05036">
    <property type="entry name" value="SPOR"/>
    <property type="match status" value="1"/>
</dbReference>
<keyword evidence="2" id="KW-0472">Membrane</keyword>
<feature type="compositionally biased region" description="Polar residues" evidence="1">
    <location>
        <begin position="45"/>
        <end position="55"/>
    </location>
</feature>
<dbReference type="HOGENOM" id="CLU_1133131_0_0_4"/>
<dbReference type="Proteomes" id="UP000015559">
    <property type="component" value="Chromosome"/>
</dbReference>
<dbReference type="SUPFAM" id="SSF110997">
    <property type="entry name" value="Sporulation related repeat"/>
    <property type="match status" value="1"/>
</dbReference>
<dbReference type="STRING" id="1163617.SCD_n01814"/>